<feature type="signal peptide" evidence="1">
    <location>
        <begin position="1"/>
        <end position="19"/>
    </location>
</feature>
<gene>
    <name evidence="2" type="ORF">PHATRDRAFT_38585</name>
</gene>
<feature type="chain" id="PRO_5002853028" evidence="1">
    <location>
        <begin position="20"/>
        <end position="460"/>
    </location>
</feature>
<proteinExistence type="predicted"/>
<dbReference type="eggNOG" id="ENOG502SZQY">
    <property type="taxonomic scope" value="Eukaryota"/>
</dbReference>
<evidence type="ECO:0000256" key="1">
    <source>
        <dbReference type="SAM" id="SignalP"/>
    </source>
</evidence>
<dbReference type="Proteomes" id="UP000000759">
    <property type="component" value="Chromosome 16"/>
</dbReference>
<accession>B7G6A1</accession>
<reference evidence="2 3" key="1">
    <citation type="journal article" date="2008" name="Nature">
        <title>The Phaeodactylum genome reveals the evolutionary history of diatom genomes.</title>
        <authorList>
            <person name="Bowler C."/>
            <person name="Allen A.E."/>
            <person name="Badger J.H."/>
            <person name="Grimwood J."/>
            <person name="Jabbari K."/>
            <person name="Kuo A."/>
            <person name="Maheswari U."/>
            <person name="Martens C."/>
            <person name="Maumus F."/>
            <person name="Otillar R.P."/>
            <person name="Rayko E."/>
            <person name="Salamov A."/>
            <person name="Vandepoele K."/>
            <person name="Beszteri B."/>
            <person name="Gruber A."/>
            <person name="Heijde M."/>
            <person name="Katinka M."/>
            <person name="Mock T."/>
            <person name="Valentin K."/>
            <person name="Verret F."/>
            <person name="Berges J.A."/>
            <person name="Brownlee C."/>
            <person name="Cadoret J.P."/>
            <person name="Chiovitti A."/>
            <person name="Choi C.J."/>
            <person name="Coesel S."/>
            <person name="De Martino A."/>
            <person name="Detter J.C."/>
            <person name="Durkin C."/>
            <person name="Falciatore A."/>
            <person name="Fournet J."/>
            <person name="Haruta M."/>
            <person name="Huysman M.J."/>
            <person name="Jenkins B.D."/>
            <person name="Jiroutova K."/>
            <person name="Jorgensen R.E."/>
            <person name="Joubert Y."/>
            <person name="Kaplan A."/>
            <person name="Kroger N."/>
            <person name="Kroth P.G."/>
            <person name="La Roche J."/>
            <person name="Lindquist E."/>
            <person name="Lommer M."/>
            <person name="Martin-Jezequel V."/>
            <person name="Lopez P.J."/>
            <person name="Lucas S."/>
            <person name="Mangogna M."/>
            <person name="McGinnis K."/>
            <person name="Medlin L.K."/>
            <person name="Montsant A."/>
            <person name="Oudot-Le Secq M.P."/>
            <person name="Napoli C."/>
            <person name="Obornik M."/>
            <person name="Parker M.S."/>
            <person name="Petit J.L."/>
            <person name="Porcel B.M."/>
            <person name="Poulsen N."/>
            <person name="Robison M."/>
            <person name="Rychlewski L."/>
            <person name="Rynearson T.A."/>
            <person name="Schmutz J."/>
            <person name="Shapiro H."/>
            <person name="Siaut M."/>
            <person name="Stanley M."/>
            <person name="Sussman M.R."/>
            <person name="Taylor A.R."/>
            <person name="Vardi A."/>
            <person name="von Dassow P."/>
            <person name="Vyverman W."/>
            <person name="Willis A."/>
            <person name="Wyrwicz L.S."/>
            <person name="Rokhsar D.S."/>
            <person name="Weissenbach J."/>
            <person name="Armbrust E.V."/>
            <person name="Green B.R."/>
            <person name="Van de Peer Y."/>
            <person name="Grigoriev I.V."/>
        </authorList>
    </citation>
    <scope>NUCLEOTIDE SEQUENCE [LARGE SCALE GENOMIC DNA]</scope>
    <source>
        <strain evidence="2 3">CCAP 1055/1</strain>
    </source>
</reference>
<keyword evidence="1" id="KW-0732">Signal</keyword>
<organism evidence="2 3">
    <name type="scientific">Phaeodactylum tricornutum (strain CCAP 1055/1)</name>
    <dbReference type="NCBI Taxonomy" id="556484"/>
    <lineage>
        <taxon>Eukaryota</taxon>
        <taxon>Sar</taxon>
        <taxon>Stramenopiles</taxon>
        <taxon>Ochrophyta</taxon>
        <taxon>Bacillariophyta</taxon>
        <taxon>Bacillariophyceae</taxon>
        <taxon>Bacillariophycidae</taxon>
        <taxon>Naviculales</taxon>
        <taxon>Phaeodactylaceae</taxon>
        <taxon>Phaeodactylum</taxon>
    </lineage>
</organism>
<dbReference type="EMBL" id="CM000618">
    <property type="protein sequence ID" value="EEC45824.1"/>
    <property type="molecule type" value="Genomic_DNA"/>
</dbReference>
<protein>
    <submittedName>
        <fullName evidence="2">Uncharacterized protein</fullName>
    </submittedName>
</protein>
<reference evidence="3" key="2">
    <citation type="submission" date="2008-08" db="EMBL/GenBank/DDBJ databases">
        <authorList>
            <consortium name="Diatom Consortium"/>
            <person name="Grigoriev I."/>
            <person name="Grimwood J."/>
            <person name="Kuo A."/>
            <person name="Otillar R.P."/>
            <person name="Salamov A."/>
            <person name="Detter J.C."/>
            <person name="Lindquist E."/>
            <person name="Shapiro H."/>
            <person name="Lucas S."/>
            <person name="Glavina del Rio T."/>
            <person name="Pitluck S."/>
            <person name="Rokhsar D."/>
            <person name="Bowler C."/>
        </authorList>
    </citation>
    <scope>GENOME REANNOTATION</scope>
    <source>
        <strain evidence="3">CCAP 1055/1</strain>
    </source>
</reference>
<sequence length="460" mass="52693">MRASNAALCVLLILTGCQLEGSRKYTSKFNPIVCDDGCVSKSRITPLNGQKEFHSHQRPSYYPDSSALQSRLSWSSVPRADKMHNETFVHRQKRTPLKSNQPIVFLDVGPQKTSTSGIQSFLADNEDGLKLHDNITLPAPFPIRIGNSTKMLRFINSRHLIFCFSSKETRPKQWRQYLSLSPPLFHCEEVLSAFLDFVRTARASSKNILMSVECLSFLNAAQIQHFVKTCFVGWEIRVIVVYRRFDEWLPSFHFQDTRSDRAHLRSTLVEYLDSPESLHAAEFAYSHAVAQRYRSIDPNLTMLNFHHIDSNRSLIEEFLCRGLQGLAPHTCRIAEKCVAPKENSGYSLDAGFVLAVALKKNLLSRNDRVTNGTISLQYEKLLFESIDQKLQESTNLPFFCATEPVQQYIRNRTMEWFPFDLDFLAAKQSTGYNKNRPPFCSLDASALCERDDWQLFLRGL</sequence>
<dbReference type="GeneID" id="7203321"/>
<name>B7G6A1_PHATC</name>
<keyword evidence="3" id="KW-1185">Reference proteome</keyword>
<dbReference type="InParanoid" id="B7G6A1"/>
<dbReference type="HOGENOM" id="CLU_046216_0_0_1"/>
<dbReference type="RefSeq" id="XP_002182537.1">
    <property type="nucleotide sequence ID" value="XM_002182501.1"/>
</dbReference>
<dbReference type="AlphaFoldDB" id="B7G6A1"/>
<dbReference type="OrthoDB" id="48379at2759"/>
<dbReference type="KEGG" id="pti:PHATRDRAFT_38585"/>
<evidence type="ECO:0000313" key="2">
    <source>
        <dbReference type="EMBL" id="EEC45824.1"/>
    </source>
</evidence>
<dbReference type="PROSITE" id="PS51257">
    <property type="entry name" value="PROKAR_LIPOPROTEIN"/>
    <property type="match status" value="1"/>
</dbReference>
<dbReference type="PaxDb" id="2850-Phatr38585"/>
<evidence type="ECO:0000313" key="3">
    <source>
        <dbReference type="Proteomes" id="UP000000759"/>
    </source>
</evidence>